<dbReference type="Gene3D" id="1.10.150.130">
    <property type="match status" value="1"/>
</dbReference>
<dbReference type="InterPro" id="IPR044068">
    <property type="entry name" value="CB"/>
</dbReference>
<name>D3F7V9_CONWI</name>
<protein>
    <submittedName>
        <fullName evidence="4">Integrase domain protein SAM domain protein</fullName>
    </submittedName>
</protein>
<dbReference type="eggNOG" id="COG4974">
    <property type="taxonomic scope" value="Bacteria"/>
</dbReference>
<dbReference type="Pfam" id="PF02899">
    <property type="entry name" value="Phage_int_SAM_1"/>
    <property type="match status" value="1"/>
</dbReference>
<reference evidence="4 5" key="1">
    <citation type="journal article" date="2010" name="Stand. Genomic Sci.">
        <title>Complete genome sequence of Conexibacter woesei type strain (ID131577).</title>
        <authorList>
            <person name="Pukall R."/>
            <person name="Lapidus A."/>
            <person name="Glavina Del Rio T."/>
            <person name="Copeland A."/>
            <person name="Tice H."/>
            <person name="Cheng J.-F."/>
            <person name="Lucas S."/>
            <person name="Chen F."/>
            <person name="Nolan M."/>
            <person name="Bruce D."/>
            <person name="Goodwin L."/>
            <person name="Pitluck S."/>
            <person name="Mavromatis K."/>
            <person name="Ivanova N."/>
            <person name="Ovchinnikova G."/>
            <person name="Pati A."/>
            <person name="Chen A."/>
            <person name="Palaniappan K."/>
            <person name="Land M."/>
            <person name="Hauser L."/>
            <person name="Chang Y.-J."/>
            <person name="Jeffries C.D."/>
            <person name="Chain P."/>
            <person name="Meincke L."/>
            <person name="Sims D."/>
            <person name="Brettin T."/>
            <person name="Detter J.C."/>
            <person name="Rohde M."/>
            <person name="Goeker M."/>
            <person name="Bristow J."/>
            <person name="Eisen J.A."/>
            <person name="Markowitz V."/>
            <person name="Kyrpides N.C."/>
            <person name="Klenk H.-P."/>
            <person name="Hugenholtz P."/>
        </authorList>
    </citation>
    <scope>NUCLEOTIDE SEQUENCE [LARGE SCALE GENOMIC DNA]</scope>
    <source>
        <strain evidence="5">DSM 14684 / CIP 108061 / JCM 11494 / NBRC 100937 / ID131577</strain>
    </source>
</reference>
<keyword evidence="5" id="KW-1185">Reference proteome</keyword>
<dbReference type="RefSeq" id="WP_012935904.1">
    <property type="nucleotide sequence ID" value="NC_013739.1"/>
</dbReference>
<proteinExistence type="predicted"/>
<evidence type="ECO:0000313" key="5">
    <source>
        <dbReference type="Proteomes" id="UP000008229"/>
    </source>
</evidence>
<feature type="domain" description="Core-binding (CB)" evidence="3">
    <location>
        <begin position="1"/>
        <end position="85"/>
    </location>
</feature>
<evidence type="ECO:0000259" key="3">
    <source>
        <dbReference type="PROSITE" id="PS51900"/>
    </source>
</evidence>
<dbReference type="Proteomes" id="UP000008229">
    <property type="component" value="Chromosome"/>
</dbReference>
<dbReference type="EMBL" id="CP001854">
    <property type="protein sequence ID" value="ADB52853.1"/>
    <property type="molecule type" value="Genomic_DNA"/>
</dbReference>
<dbReference type="OrthoDB" id="9801717at2"/>
<dbReference type="InterPro" id="IPR010998">
    <property type="entry name" value="Integrase_recombinase_N"/>
</dbReference>
<keyword evidence="1 2" id="KW-0238">DNA-binding</keyword>
<evidence type="ECO:0000256" key="2">
    <source>
        <dbReference type="PROSITE-ProRule" id="PRU01248"/>
    </source>
</evidence>
<reference evidence="5" key="2">
    <citation type="submission" date="2010-01" db="EMBL/GenBank/DDBJ databases">
        <title>The complete genome of Conexibacter woesei DSM 14684.</title>
        <authorList>
            <consortium name="US DOE Joint Genome Institute (JGI-PGF)"/>
            <person name="Lucas S."/>
            <person name="Copeland A."/>
            <person name="Lapidus A."/>
            <person name="Glavina del Rio T."/>
            <person name="Dalin E."/>
            <person name="Tice H."/>
            <person name="Bruce D."/>
            <person name="Goodwin L."/>
            <person name="Pitluck S."/>
            <person name="Kyrpides N."/>
            <person name="Mavromatis K."/>
            <person name="Ivanova N."/>
            <person name="Mikhailova N."/>
            <person name="Chertkov O."/>
            <person name="Brettin T."/>
            <person name="Detter J.C."/>
            <person name="Han C."/>
            <person name="Larimer F."/>
            <person name="Land M."/>
            <person name="Hauser L."/>
            <person name="Markowitz V."/>
            <person name="Cheng J.-F."/>
            <person name="Hugenholtz P."/>
            <person name="Woyke T."/>
            <person name="Wu D."/>
            <person name="Pukall R."/>
            <person name="Steenblock K."/>
            <person name="Schneider S."/>
            <person name="Klenk H.-P."/>
            <person name="Eisen J.A."/>
        </authorList>
    </citation>
    <scope>NUCLEOTIDE SEQUENCE [LARGE SCALE GENOMIC DNA]</scope>
    <source>
        <strain evidence="5">DSM 14684 / CIP 108061 / JCM 11494 / NBRC 100937 / ID131577</strain>
    </source>
</reference>
<dbReference type="InterPro" id="IPR004107">
    <property type="entry name" value="Integrase_SAM-like_N"/>
</dbReference>
<dbReference type="GO" id="GO:0015074">
    <property type="term" value="P:DNA integration"/>
    <property type="evidence" value="ECO:0007669"/>
    <property type="project" value="InterPro"/>
</dbReference>
<dbReference type="KEGG" id="cwo:Cwoe_4439"/>
<evidence type="ECO:0000256" key="1">
    <source>
        <dbReference type="ARBA" id="ARBA00023125"/>
    </source>
</evidence>
<gene>
    <name evidence="4" type="ordered locus">Cwoe_4439</name>
</gene>
<organism evidence="4 5">
    <name type="scientific">Conexibacter woesei (strain DSM 14684 / CCUG 47730 / CIP 108061 / JCM 11494 / NBRC 100937 / ID131577)</name>
    <dbReference type="NCBI Taxonomy" id="469383"/>
    <lineage>
        <taxon>Bacteria</taxon>
        <taxon>Bacillati</taxon>
        <taxon>Actinomycetota</taxon>
        <taxon>Thermoleophilia</taxon>
        <taxon>Solirubrobacterales</taxon>
        <taxon>Conexibacteraceae</taxon>
        <taxon>Conexibacter</taxon>
    </lineage>
</organism>
<accession>D3F7V9</accession>
<dbReference type="AlphaFoldDB" id="D3F7V9"/>
<dbReference type="SUPFAM" id="SSF47823">
    <property type="entry name" value="lambda integrase-like, N-terminal domain"/>
    <property type="match status" value="1"/>
</dbReference>
<dbReference type="STRING" id="469383.Cwoe_4439"/>
<evidence type="ECO:0000313" key="4">
    <source>
        <dbReference type="EMBL" id="ADB52853.1"/>
    </source>
</evidence>
<dbReference type="HOGENOM" id="CLU_1493798_0_0_11"/>
<dbReference type="GO" id="GO:0003677">
    <property type="term" value="F:DNA binding"/>
    <property type="evidence" value="ECO:0007669"/>
    <property type="project" value="UniProtKB-UniRule"/>
</dbReference>
<sequence length="180" mass="20821">MDIEVADFLRYCEIERRLAPLTCKAYARDVRACTTFLHSIDVHDLAAVRVAHLRRFLAAEADHRPAPASQARTIAALRCFFRFCVENDYLDRDPAAVLRAPKKRDALPDVLDSRELRRLLSTPGSGQVWQRRFAGRDERDRLMLALLGHKHLDSTQRYTRVTAHQLRGAVKRLHWHETRA</sequence>
<dbReference type="PROSITE" id="PS51900">
    <property type="entry name" value="CB"/>
    <property type="match status" value="1"/>
</dbReference>